<dbReference type="GO" id="GO:0009289">
    <property type="term" value="C:pilus"/>
    <property type="evidence" value="ECO:0007669"/>
    <property type="project" value="InterPro"/>
</dbReference>
<sequence length="299" mass="31140">MMALLAAVVAGAVPLSAWAQNYYSADAFGQQISIPKSVASGTVLARHYITPIQACGQTKCTATSFNNFPNGGSLGTGPTITTNVSGVSTRLLINGQMYATGTFATPIEFTQPLEVQLLSDGRTNTGGSLAGEMVGSPFYFSFRYSNGDLLRVYLGGRITPIDGTCSVPAQTVTLLDATLKQFGDVGSTVGTQSFQIRINNCPQGYNRVGYTLNPTGGVIANAPGVLPLTAGSTARGVKIRVADNKGVPAIFGTSINVVDYNKATGGSYTIPMEVSYVKTDATIQSGTVNGAMTVLLDYQ</sequence>
<dbReference type="PANTHER" id="PTHR33420">
    <property type="entry name" value="FIMBRIAL SUBUNIT ELFA-RELATED"/>
    <property type="match status" value="1"/>
</dbReference>
<feature type="signal peptide" evidence="2">
    <location>
        <begin position="1"/>
        <end position="19"/>
    </location>
</feature>
<dbReference type="GO" id="GO:0043709">
    <property type="term" value="P:cell adhesion involved in single-species biofilm formation"/>
    <property type="evidence" value="ECO:0007669"/>
    <property type="project" value="TreeGrafter"/>
</dbReference>
<dbReference type="OrthoDB" id="8970959at2"/>
<dbReference type="Proteomes" id="UP000298656">
    <property type="component" value="Chromosome 2"/>
</dbReference>
<dbReference type="Gene3D" id="2.60.40.1090">
    <property type="entry name" value="Fimbrial-type adhesion domain"/>
    <property type="match status" value="1"/>
</dbReference>
<dbReference type="InterPro" id="IPR008966">
    <property type="entry name" value="Adhesion_dom_sf"/>
</dbReference>
<feature type="domain" description="Fimbrial-type adhesion" evidence="3">
    <location>
        <begin position="155"/>
        <end position="299"/>
    </location>
</feature>
<keyword evidence="5" id="KW-1185">Reference proteome</keyword>
<evidence type="ECO:0000313" key="4">
    <source>
        <dbReference type="EMBL" id="QCP54835.1"/>
    </source>
</evidence>
<dbReference type="Gene3D" id="2.60.40.3310">
    <property type="match status" value="1"/>
</dbReference>
<name>A0A4P8J317_9BURK</name>
<protein>
    <submittedName>
        <fullName evidence="4">Type 1 fimbrial protein</fullName>
    </submittedName>
</protein>
<dbReference type="PANTHER" id="PTHR33420:SF3">
    <property type="entry name" value="FIMBRIAL SUBUNIT ELFA"/>
    <property type="match status" value="1"/>
</dbReference>
<dbReference type="InterPro" id="IPR036937">
    <property type="entry name" value="Adhesion_dom_fimbrial_sf"/>
</dbReference>
<accession>A0A4P8J317</accession>
<evidence type="ECO:0000259" key="3">
    <source>
        <dbReference type="Pfam" id="PF00419"/>
    </source>
</evidence>
<dbReference type="InterPro" id="IPR000259">
    <property type="entry name" value="Adhesion_dom_fimbrial"/>
</dbReference>
<dbReference type="EMBL" id="CP040078">
    <property type="protein sequence ID" value="QCP54835.1"/>
    <property type="molecule type" value="Genomic_DNA"/>
</dbReference>
<gene>
    <name evidence="4" type="ORF">FAZ95_25865</name>
</gene>
<evidence type="ECO:0000256" key="2">
    <source>
        <dbReference type="SAM" id="SignalP"/>
    </source>
</evidence>
<dbReference type="KEGG" id="tvl:FAZ95_25865"/>
<dbReference type="AlphaFoldDB" id="A0A4P8J317"/>
<dbReference type="SUPFAM" id="SSF49401">
    <property type="entry name" value="Bacterial adhesins"/>
    <property type="match status" value="1"/>
</dbReference>
<evidence type="ECO:0000256" key="1">
    <source>
        <dbReference type="ARBA" id="ARBA00022729"/>
    </source>
</evidence>
<feature type="chain" id="PRO_5020996233" evidence="2">
    <location>
        <begin position="20"/>
        <end position="299"/>
    </location>
</feature>
<keyword evidence="1 2" id="KW-0732">Signal</keyword>
<evidence type="ECO:0000313" key="5">
    <source>
        <dbReference type="Proteomes" id="UP000298656"/>
    </source>
</evidence>
<reference evidence="4 5" key="1">
    <citation type="submission" date="2019-05" db="EMBL/GenBank/DDBJ databases">
        <title>Burkholderia sp. DHOD12, isolated from subtropical forest soil.</title>
        <authorList>
            <person name="Gao Z.-H."/>
            <person name="Qiu L.-H."/>
        </authorList>
    </citation>
    <scope>NUCLEOTIDE SEQUENCE [LARGE SCALE GENOMIC DNA]</scope>
    <source>
        <strain evidence="4 5">DHOD12</strain>
    </source>
</reference>
<dbReference type="InterPro" id="IPR050263">
    <property type="entry name" value="Bact_Fimbrial_Adh_Pro"/>
</dbReference>
<dbReference type="Pfam" id="PF00419">
    <property type="entry name" value="Fimbrial"/>
    <property type="match status" value="1"/>
</dbReference>
<organism evidence="4 5">
    <name type="scientific">Trinickia violacea</name>
    <dbReference type="NCBI Taxonomy" id="2571746"/>
    <lineage>
        <taxon>Bacteria</taxon>
        <taxon>Pseudomonadati</taxon>
        <taxon>Pseudomonadota</taxon>
        <taxon>Betaproteobacteria</taxon>
        <taxon>Burkholderiales</taxon>
        <taxon>Burkholderiaceae</taxon>
        <taxon>Trinickia</taxon>
    </lineage>
</organism>
<proteinExistence type="predicted"/>